<accession>A0A4Y7PSC9</accession>
<sequence>MQFPTLPVELWREISRLATYTPICFDTSLHPDTWNPEAKEFIDRYEVNFRTKRALTLVSRQIRRISLDFLCDIIIIDSEVYNPAVGVVCKQLGRVSKLIQYLPTTQHFLMGLDGLGHSYLEGAARSLEQILRKCNNLRGLHLSFPSMGIHQFSNSLSLRHDRSLQMQVAGVVCPGLQFLSVQGTIWENVYEKMLDRVSLSLRAHHMSAWTRRDALGSTMIAYPEEIHVPQLESFHWSTVMDTQMSFSKFGMRALTYLVIGIPSPRNLLTHILESARDSILTLRLERRCVVDIDVLSIALSAARLQHLGYPICLTSVAWLNDQLRHDTLREISVV</sequence>
<gene>
    <name evidence="1" type="ORF">BD410DRAFT_843619</name>
</gene>
<dbReference type="AlphaFoldDB" id="A0A4Y7PSC9"/>
<evidence type="ECO:0000313" key="1">
    <source>
        <dbReference type="EMBL" id="TDL17469.1"/>
    </source>
</evidence>
<evidence type="ECO:0000313" key="2">
    <source>
        <dbReference type="Proteomes" id="UP000294933"/>
    </source>
</evidence>
<organism evidence="1 2">
    <name type="scientific">Rickenella mellea</name>
    <dbReference type="NCBI Taxonomy" id="50990"/>
    <lineage>
        <taxon>Eukaryota</taxon>
        <taxon>Fungi</taxon>
        <taxon>Dikarya</taxon>
        <taxon>Basidiomycota</taxon>
        <taxon>Agaricomycotina</taxon>
        <taxon>Agaricomycetes</taxon>
        <taxon>Hymenochaetales</taxon>
        <taxon>Rickenellaceae</taxon>
        <taxon>Rickenella</taxon>
    </lineage>
</organism>
<name>A0A4Y7PSC9_9AGAM</name>
<evidence type="ECO:0008006" key="3">
    <source>
        <dbReference type="Google" id="ProtNLM"/>
    </source>
</evidence>
<reference evidence="1 2" key="1">
    <citation type="submission" date="2018-06" db="EMBL/GenBank/DDBJ databases">
        <title>A transcriptomic atlas of mushroom development highlights an independent origin of complex multicellularity.</title>
        <authorList>
            <consortium name="DOE Joint Genome Institute"/>
            <person name="Krizsan K."/>
            <person name="Almasi E."/>
            <person name="Merenyi Z."/>
            <person name="Sahu N."/>
            <person name="Viragh M."/>
            <person name="Koszo T."/>
            <person name="Mondo S."/>
            <person name="Kiss B."/>
            <person name="Balint B."/>
            <person name="Kues U."/>
            <person name="Barry K."/>
            <person name="Hegedus J.C."/>
            <person name="Henrissat B."/>
            <person name="Johnson J."/>
            <person name="Lipzen A."/>
            <person name="Ohm R."/>
            <person name="Nagy I."/>
            <person name="Pangilinan J."/>
            <person name="Yan J."/>
            <person name="Xiong Y."/>
            <person name="Grigoriev I.V."/>
            <person name="Hibbett D.S."/>
            <person name="Nagy L.G."/>
        </authorList>
    </citation>
    <scope>NUCLEOTIDE SEQUENCE [LARGE SCALE GENOMIC DNA]</scope>
    <source>
        <strain evidence="1 2">SZMC22713</strain>
    </source>
</reference>
<dbReference type="VEuPathDB" id="FungiDB:BD410DRAFT_843619"/>
<dbReference type="Proteomes" id="UP000294933">
    <property type="component" value="Unassembled WGS sequence"/>
</dbReference>
<protein>
    <recommendedName>
        <fullName evidence="3">F-box domain-containing protein</fullName>
    </recommendedName>
</protein>
<proteinExistence type="predicted"/>
<dbReference type="EMBL" id="ML170221">
    <property type="protein sequence ID" value="TDL17469.1"/>
    <property type="molecule type" value="Genomic_DNA"/>
</dbReference>
<keyword evidence="2" id="KW-1185">Reference proteome</keyword>